<keyword evidence="1" id="KW-1133">Transmembrane helix</keyword>
<proteinExistence type="predicted"/>
<keyword evidence="1" id="KW-0472">Membrane</keyword>
<accession>A0AAE0WUT7</accession>
<keyword evidence="3" id="KW-1185">Reference proteome</keyword>
<feature type="transmembrane region" description="Helical" evidence="1">
    <location>
        <begin position="36"/>
        <end position="62"/>
    </location>
</feature>
<evidence type="ECO:0000313" key="3">
    <source>
        <dbReference type="Proteomes" id="UP001274830"/>
    </source>
</evidence>
<organism evidence="2 3">
    <name type="scientific">Recurvomyces mirabilis</name>
    <dbReference type="NCBI Taxonomy" id="574656"/>
    <lineage>
        <taxon>Eukaryota</taxon>
        <taxon>Fungi</taxon>
        <taxon>Dikarya</taxon>
        <taxon>Ascomycota</taxon>
        <taxon>Pezizomycotina</taxon>
        <taxon>Dothideomycetes</taxon>
        <taxon>Dothideomycetidae</taxon>
        <taxon>Mycosphaerellales</taxon>
        <taxon>Teratosphaeriaceae</taxon>
        <taxon>Recurvomyces</taxon>
    </lineage>
</organism>
<dbReference type="Proteomes" id="UP001274830">
    <property type="component" value="Unassembled WGS sequence"/>
</dbReference>
<comment type="caution">
    <text evidence="2">The sequence shown here is derived from an EMBL/GenBank/DDBJ whole genome shotgun (WGS) entry which is preliminary data.</text>
</comment>
<evidence type="ECO:0000313" key="2">
    <source>
        <dbReference type="EMBL" id="KAK3678537.1"/>
    </source>
</evidence>
<dbReference type="EMBL" id="JAUTXT010000004">
    <property type="protein sequence ID" value="KAK3678537.1"/>
    <property type="molecule type" value="Genomic_DNA"/>
</dbReference>
<reference evidence="2" key="1">
    <citation type="submission" date="2023-07" db="EMBL/GenBank/DDBJ databases">
        <title>Black Yeasts Isolated from many extreme environments.</title>
        <authorList>
            <person name="Coleine C."/>
            <person name="Stajich J.E."/>
            <person name="Selbmann L."/>
        </authorList>
    </citation>
    <scope>NUCLEOTIDE SEQUENCE</scope>
    <source>
        <strain evidence="2">CCFEE 5485</strain>
    </source>
</reference>
<gene>
    <name evidence="2" type="ORF">LTR78_001835</name>
</gene>
<sequence>MSHISQSGILHRQAPVWSWIAWWISLALDWRNERSFLGWFFSGIVLTGLIVSVTGIPGLLLGRLAGVFGGGRGGGEEALGDGRFVAVDKNPGEVADQDDIAEQEDRDQMSESRYQRWLGLRRQIRAEETQRKLKFDEEGRRLLLACSKTSVSKFRLRRAVLPSDQAILTAVVAETISEADTTAIDTQAQPEKFSTAPDHPVNPLETAYNALVLVYARLDMILAYARRLETTGESFEAVIAAIFGRDEVMDWARSAAMTLQQIAVLSSVDGTPGTPDWSKLPNIYQAHMNGFLSLIWRQSGSHSSNASRSLS</sequence>
<name>A0AAE0WUT7_9PEZI</name>
<keyword evidence="1" id="KW-0812">Transmembrane</keyword>
<evidence type="ECO:0000256" key="1">
    <source>
        <dbReference type="SAM" id="Phobius"/>
    </source>
</evidence>
<protein>
    <submittedName>
        <fullName evidence="2">Uncharacterized protein</fullName>
    </submittedName>
</protein>
<dbReference type="AlphaFoldDB" id="A0AAE0WUT7"/>